<feature type="compositionally biased region" description="Acidic residues" evidence="1">
    <location>
        <begin position="117"/>
        <end position="128"/>
    </location>
</feature>
<gene>
    <name evidence="3" type="ORF">CDEB00056_LOCUS375</name>
</gene>
<keyword evidence="2" id="KW-0812">Transmembrane</keyword>
<evidence type="ECO:0000256" key="2">
    <source>
        <dbReference type="SAM" id="Phobius"/>
    </source>
</evidence>
<dbReference type="InterPro" id="IPR013083">
    <property type="entry name" value="Znf_RING/FYVE/PHD"/>
</dbReference>
<feature type="transmembrane region" description="Helical" evidence="2">
    <location>
        <begin position="410"/>
        <end position="433"/>
    </location>
</feature>
<dbReference type="EMBL" id="HBIO01000513">
    <property type="protein sequence ID" value="CAE0455534.1"/>
    <property type="molecule type" value="Transcribed_RNA"/>
</dbReference>
<feature type="region of interest" description="Disordered" evidence="1">
    <location>
        <begin position="1"/>
        <end position="92"/>
    </location>
</feature>
<feature type="region of interest" description="Disordered" evidence="1">
    <location>
        <begin position="111"/>
        <end position="130"/>
    </location>
</feature>
<accession>A0A7S3V476</accession>
<keyword evidence="2" id="KW-0472">Membrane</keyword>
<feature type="transmembrane region" description="Helical" evidence="2">
    <location>
        <begin position="356"/>
        <end position="389"/>
    </location>
</feature>
<dbReference type="AlphaFoldDB" id="A0A7S3V476"/>
<name>A0A7S3V476_9STRA</name>
<evidence type="ECO:0000256" key="1">
    <source>
        <dbReference type="SAM" id="MobiDB-lite"/>
    </source>
</evidence>
<proteinExistence type="predicted"/>
<feature type="compositionally biased region" description="Acidic residues" evidence="1">
    <location>
        <begin position="61"/>
        <end position="92"/>
    </location>
</feature>
<reference evidence="3" key="1">
    <citation type="submission" date="2021-01" db="EMBL/GenBank/DDBJ databases">
        <authorList>
            <person name="Corre E."/>
            <person name="Pelletier E."/>
            <person name="Niang G."/>
            <person name="Scheremetjew M."/>
            <person name="Finn R."/>
            <person name="Kale V."/>
            <person name="Holt S."/>
            <person name="Cochrane G."/>
            <person name="Meng A."/>
            <person name="Brown T."/>
            <person name="Cohen L."/>
        </authorList>
    </citation>
    <scope>NUCLEOTIDE SEQUENCE</scope>
    <source>
        <strain evidence="3">MM31A-1</strain>
    </source>
</reference>
<feature type="compositionally biased region" description="Basic and acidic residues" evidence="1">
    <location>
        <begin position="1"/>
        <end position="22"/>
    </location>
</feature>
<evidence type="ECO:0000313" key="3">
    <source>
        <dbReference type="EMBL" id="CAE0455534.1"/>
    </source>
</evidence>
<dbReference type="Gene3D" id="3.30.40.10">
    <property type="entry name" value="Zinc/RING finger domain, C3HC4 (zinc finger)"/>
    <property type="match status" value="1"/>
</dbReference>
<sequence>MSLEKKQCGAVDKDGTRKDSPFKSECVTSINDCGDITRTYTSDRVVENEDSNEDSKHEADYSDDESSFAGDDDDTDEDCSYNSDDYDDEDENVSNCDCGHCEVSKTLGYSSTRSADNDDTEEDEDEQSCDGPSCAICFSTPEFGNPFVYLPCCGTMGREERSSTRFCHECLEKTLKAQNPWVCFEWDPRLLGECPRCRQLITMREEIGSIQSANFEQACRHARHKENVMRDILVTAAFSNPNFLPLELLNNEPDKLLQMCNWGIFYKLRKGLYAMYPHRQEELRDYIERDVIESDGTPGLCSAAGDLLAAGIYAALKFKMYTAVRLINQSWANVLVHFFNFPVLDHLWQELMLVGLNIFLGIMIIQVILFIALYGIICYCVIKFLGWSIRQTTRFWRLLGRKSSLVEISAFIELYLLLYLVIGVFGVGIGFLVRFTYLKLRSE</sequence>
<organism evidence="3">
    <name type="scientific">Chaetoceros debilis</name>
    <dbReference type="NCBI Taxonomy" id="122233"/>
    <lineage>
        <taxon>Eukaryota</taxon>
        <taxon>Sar</taxon>
        <taxon>Stramenopiles</taxon>
        <taxon>Ochrophyta</taxon>
        <taxon>Bacillariophyta</taxon>
        <taxon>Coscinodiscophyceae</taxon>
        <taxon>Chaetocerotophycidae</taxon>
        <taxon>Chaetocerotales</taxon>
        <taxon>Chaetocerotaceae</taxon>
        <taxon>Chaetoceros</taxon>
    </lineage>
</organism>
<keyword evidence="2" id="KW-1133">Transmembrane helix</keyword>
<protein>
    <submittedName>
        <fullName evidence="3">Uncharacterized protein</fullName>
    </submittedName>
</protein>